<evidence type="ECO:0000313" key="2">
    <source>
        <dbReference type="EMBL" id="AXE36240.1"/>
    </source>
</evidence>
<organism evidence="2 3">
    <name type="scientific">Chromobacterium phragmitis</name>
    <dbReference type="NCBI Taxonomy" id="2202141"/>
    <lineage>
        <taxon>Bacteria</taxon>
        <taxon>Pseudomonadati</taxon>
        <taxon>Pseudomonadota</taxon>
        <taxon>Betaproteobacteria</taxon>
        <taxon>Neisseriales</taxon>
        <taxon>Chromobacteriaceae</taxon>
        <taxon>Chromobacterium</taxon>
    </lineage>
</organism>
<feature type="domain" description="ApeI dehydratase-like" evidence="1">
    <location>
        <begin position="2"/>
        <end position="69"/>
    </location>
</feature>
<dbReference type="Gene3D" id="3.10.129.10">
    <property type="entry name" value="Hotdog Thioesterase"/>
    <property type="match status" value="1"/>
</dbReference>
<dbReference type="Pfam" id="PF22818">
    <property type="entry name" value="ApeI-like"/>
    <property type="match status" value="1"/>
</dbReference>
<dbReference type="InterPro" id="IPR029069">
    <property type="entry name" value="HotDog_dom_sf"/>
</dbReference>
<dbReference type="Proteomes" id="UP000252038">
    <property type="component" value="Chromosome"/>
</dbReference>
<dbReference type="SUPFAM" id="SSF54637">
    <property type="entry name" value="Thioesterase/thiol ester dehydrase-isomerase"/>
    <property type="match status" value="1"/>
</dbReference>
<protein>
    <recommendedName>
        <fullName evidence="1">ApeI dehydratase-like domain-containing protein</fullName>
    </recommendedName>
</protein>
<sequence length="248" mass="27678">MTLEATFDPGLGIFRHHFEHYPIVPGVMLVDHYVAHVAATWPDGHIAHLHDIRFQHFLRPGQAIKFTSNSEGDVRISCGELFNGTFLLKDGPSSVLSQPAVLPNGPGQSIRIDVLREPDYWFLPNYIEIAAERGWATCQIDLAALLRRHAYLGEVPRWQLLVLVECAGNLALALQHLVDPGDVRAHYVFARFGQIDYRMDCAQWASLQTVVTHVKRFGTLLVWEAVIGDSSSTQIVVRGAVSHRGKAL</sequence>
<evidence type="ECO:0000313" key="3">
    <source>
        <dbReference type="Proteomes" id="UP000252038"/>
    </source>
</evidence>
<dbReference type="EMBL" id="CP029554">
    <property type="protein sequence ID" value="AXE36240.1"/>
    <property type="molecule type" value="Genomic_DNA"/>
</dbReference>
<gene>
    <name evidence="2" type="ORF">DK843_19235</name>
</gene>
<accession>A0A344ULU2</accession>
<dbReference type="KEGG" id="chrb:DK843_19235"/>
<dbReference type="InterPro" id="IPR054545">
    <property type="entry name" value="ApeI-like"/>
</dbReference>
<evidence type="ECO:0000259" key="1">
    <source>
        <dbReference type="Pfam" id="PF22818"/>
    </source>
</evidence>
<dbReference type="AlphaFoldDB" id="A0A344ULU2"/>
<reference evidence="2 3" key="1">
    <citation type="submission" date="2018-05" db="EMBL/GenBank/DDBJ databases">
        <title>Genome sequencing, assembly and analysis of the novel insecticidal bacterium, Chromobacterium phragmitis.</title>
        <authorList>
            <person name="Sparks M.E."/>
            <person name="Blackburn M.B."/>
            <person name="Gundersen-Rindal D.E."/>
        </authorList>
    </citation>
    <scope>NUCLEOTIDE SEQUENCE [LARGE SCALE GENOMIC DNA]</scope>
    <source>
        <strain evidence="2">IIBBL 274-1</strain>
    </source>
</reference>
<name>A0A344ULU2_9NEIS</name>
<proteinExistence type="predicted"/>
<dbReference type="RefSeq" id="WP_114074068.1">
    <property type="nucleotide sequence ID" value="NZ_CP029554.1"/>
</dbReference>